<comment type="caution">
    <text evidence="8">The sequence shown here is derived from an EMBL/GenBank/DDBJ whole genome shotgun (WGS) entry which is preliminary data.</text>
</comment>
<name>A0ABT0C0L5_9BACT</name>
<sequence>MNKYFLLGLIFMLVFSGCTEHDDIRQTMGNSNTFRIQAAHFSVSGANASLPDENQIRELDAYLFDEGKLIKKYEDLARQDVNEYSIEVPGNKGTLYFLGNSDAITDPSFIQSGMNEEDFLQLTTLPSVSSASDFLSGRLDLSGTSTSQQVSLRHGVARIDLALQDAETTVKSISIKHVAQMGYLFGQDPIKTAANAEFEDINLQFEPQLDASKSGLLYLHEQANDQLAVSIIVSRDGKESVLKAQLPEAVKRNAVYTIRIFGNNAAIEAEIKIDEWNDGEDQELYPDLSSRILVNPDLSTFSEGVILAESLDAIHVPYQASRMTLVLNAPSEVDLQLKDPNLGITVEAVPDTINKFIITTCLNPIGHTEKSTALGIKYKILEQSYEDKIDLTLQKNDIEMEGSLAFDLHRLCDYGKYLDGELARFTLTGGKQIQTEGIWLKTVTDDSQPEQVRLLAGWKPNDPEADGRVQEGKLKILSESGETLEEYTIRRRNYGLPVVNVDGTWWCKYNLQGNVKRFEDQISIQDDPAKDVSLYDYLTTCSDEEWLAIWGDSYQGDNPNGLKLRHNGTSFYYEGFNQNNAVFIGNLPVTEMAPDGYQLPGDEEFTKFKMDHATSSTDINFGNGATNGYWTQARKRINIKNYERANLEINGISYGPVHHHSVKIESANSTELILFGPGAQTYGDGSDMFKSLYIIWASHFNDGFTWLMEGYATSTGRGNWFKTATYPARCTRVIRCVKTPVEYIYN</sequence>
<evidence type="ECO:0000256" key="4">
    <source>
        <dbReference type="ARBA" id="ARBA00023136"/>
    </source>
</evidence>
<comment type="subcellular location">
    <subcellularLocation>
        <location evidence="1">Cell outer membrane</location>
    </subcellularLocation>
</comment>
<evidence type="ECO:0000256" key="2">
    <source>
        <dbReference type="ARBA" id="ARBA00007248"/>
    </source>
</evidence>
<organism evidence="8 9">
    <name type="scientific">Parabacteroides faecalis</name>
    <dbReference type="NCBI Taxonomy" id="2924040"/>
    <lineage>
        <taxon>Bacteria</taxon>
        <taxon>Pseudomonadati</taxon>
        <taxon>Bacteroidota</taxon>
        <taxon>Bacteroidia</taxon>
        <taxon>Bacteroidales</taxon>
        <taxon>Tannerellaceae</taxon>
        <taxon>Parabacteroides</taxon>
    </lineage>
</organism>
<proteinExistence type="inferred from homology"/>
<gene>
    <name evidence="8" type="ORF">MUN53_08120</name>
</gene>
<evidence type="ECO:0000256" key="5">
    <source>
        <dbReference type="ARBA" id="ARBA00023139"/>
    </source>
</evidence>
<keyword evidence="7" id="KW-0449">Lipoprotein</keyword>
<keyword evidence="9" id="KW-1185">Reference proteome</keyword>
<evidence type="ECO:0000256" key="1">
    <source>
        <dbReference type="ARBA" id="ARBA00004442"/>
    </source>
</evidence>
<reference evidence="8 9" key="1">
    <citation type="submission" date="2022-03" db="EMBL/GenBank/DDBJ databases">
        <title>Parabacteroides sp. nov. isolated from swine feces.</title>
        <authorList>
            <person name="Bak J.E."/>
        </authorList>
    </citation>
    <scope>NUCLEOTIDE SEQUENCE [LARGE SCALE GENOMIC DNA]</scope>
    <source>
        <strain evidence="8 9">AGMB00274</strain>
    </source>
</reference>
<protein>
    <submittedName>
        <fullName evidence="8">FimB/Mfa2 family fimbrial subunit</fullName>
    </submittedName>
</protein>
<evidence type="ECO:0000256" key="7">
    <source>
        <dbReference type="ARBA" id="ARBA00023288"/>
    </source>
</evidence>
<evidence type="ECO:0000256" key="3">
    <source>
        <dbReference type="ARBA" id="ARBA00022729"/>
    </source>
</evidence>
<keyword evidence="5" id="KW-0564">Palmitate</keyword>
<dbReference type="EMBL" id="JAKZMM010000016">
    <property type="protein sequence ID" value="MCJ2380573.1"/>
    <property type="molecule type" value="Genomic_DNA"/>
</dbReference>
<dbReference type="PROSITE" id="PS51257">
    <property type="entry name" value="PROKAR_LIPOPROTEIN"/>
    <property type="match status" value="1"/>
</dbReference>
<accession>A0ABT0C0L5</accession>
<comment type="similarity">
    <text evidence="2">Belongs to the bacteroidetes fimbrillin superfamily. FimB/Mfa2 family.</text>
</comment>
<keyword evidence="6" id="KW-0998">Cell outer membrane</keyword>
<keyword evidence="4" id="KW-0472">Membrane</keyword>
<dbReference type="Proteomes" id="UP001165444">
    <property type="component" value="Unassembled WGS sequence"/>
</dbReference>
<dbReference type="Pfam" id="PF08842">
    <property type="entry name" value="Mfa2"/>
    <property type="match status" value="1"/>
</dbReference>
<dbReference type="InterPro" id="IPR014941">
    <property type="entry name" value="FimB/Mfa2/Mfa3"/>
</dbReference>
<evidence type="ECO:0000313" key="8">
    <source>
        <dbReference type="EMBL" id="MCJ2380573.1"/>
    </source>
</evidence>
<keyword evidence="3" id="KW-0732">Signal</keyword>
<evidence type="ECO:0000256" key="6">
    <source>
        <dbReference type="ARBA" id="ARBA00023237"/>
    </source>
</evidence>
<dbReference type="RefSeq" id="WP_243324651.1">
    <property type="nucleotide sequence ID" value="NZ_JAKZMM010000016.1"/>
</dbReference>
<evidence type="ECO:0000313" key="9">
    <source>
        <dbReference type="Proteomes" id="UP001165444"/>
    </source>
</evidence>